<organism evidence="3 4">
    <name type="scientific">Tilletia caries</name>
    <name type="common">wheat bunt fungus</name>
    <dbReference type="NCBI Taxonomy" id="13290"/>
    <lineage>
        <taxon>Eukaryota</taxon>
        <taxon>Fungi</taxon>
        <taxon>Dikarya</taxon>
        <taxon>Basidiomycota</taxon>
        <taxon>Ustilaginomycotina</taxon>
        <taxon>Exobasidiomycetes</taxon>
        <taxon>Tilletiales</taxon>
        <taxon>Tilletiaceae</taxon>
        <taxon>Tilletia</taxon>
    </lineage>
</organism>
<evidence type="ECO:0000313" key="5">
    <source>
        <dbReference type="Proteomes" id="UP000836402"/>
    </source>
</evidence>
<comment type="caution">
    <text evidence="3">The sequence shown here is derived from an EMBL/GenBank/DDBJ whole genome shotgun (WGS) entry which is preliminary data.</text>
</comment>
<evidence type="ECO:0000256" key="1">
    <source>
        <dbReference type="SAM" id="MobiDB-lite"/>
    </source>
</evidence>
<evidence type="ECO:0008006" key="6">
    <source>
        <dbReference type="Google" id="ProtNLM"/>
    </source>
</evidence>
<name>A0A177UQ88_9BASI</name>
<reference evidence="3" key="2">
    <citation type="journal article" date="2019" name="IMA Fungus">
        <title>Genome sequencing and comparison of five Tilletia species to identify candidate genes for the detection of regulated species infecting wheat.</title>
        <authorList>
            <person name="Nguyen H.D.T."/>
            <person name="Sultana T."/>
            <person name="Kesanakurti P."/>
            <person name="Hambleton S."/>
        </authorList>
    </citation>
    <scope>NUCLEOTIDE SEQUENCE</scope>
    <source>
        <strain evidence="3">DAOMC 238032</strain>
    </source>
</reference>
<dbReference type="EMBL" id="LWDD02002957">
    <property type="protein sequence ID" value="KAE8238580.1"/>
    <property type="molecule type" value="Genomic_DNA"/>
</dbReference>
<dbReference type="Gene3D" id="2.130.10.10">
    <property type="entry name" value="YVTN repeat-like/Quinoprotein amine dehydrogenase"/>
    <property type="match status" value="1"/>
</dbReference>
<sequence>MSPPLTHLCLTLQVNGIPFNFQPLLAVDPADHCATLLLPQDAIAILPFLQDAAERELFEGPQAQASRSLPYAPSFKPTLAVLYAAQQKWTERLAEAKDTCSFALITLDMNSSSHLVISERHGLPYDSFQIVACPQKFQGWHDPQLLGHRAHRPGQQGDGSKDGNATMKEEEKGIRVDEQKGTPLQLELQGTHLFFTDDAAGLVLMKDHKALPFRFLLDERSISALTLGALEYNDTIPAALSILDTDRARFVMTGSMVADTVLQRIDTVSAHAEEVDW</sequence>
<accession>A0A177UQ88</accession>
<dbReference type="InterPro" id="IPR015943">
    <property type="entry name" value="WD40/YVTN_repeat-like_dom_sf"/>
</dbReference>
<evidence type="ECO:0000313" key="4">
    <source>
        <dbReference type="Proteomes" id="UP000077671"/>
    </source>
</evidence>
<feature type="compositionally biased region" description="Basic and acidic residues" evidence="1">
    <location>
        <begin position="167"/>
        <end position="176"/>
    </location>
</feature>
<evidence type="ECO:0000313" key="2">
    <source>
        <dbReference type="EMBL" id="CAD6914212.1"/>
    </source>
</evidence>
<protein>
    <recommendedName>
        <fullName evidence="6">Cleavage/polyadenylation specificity factor A subunit N-terminal domain-containing protein</fullName>
    </recommendedName>
</protein>
<proteinExistence type="predicted"/>
<dbReference type="Proteomes" id="UP000836402">
    <property type="component" value="Unassembled WGS sequence"/>
</dbReference>
<keyword evidence="5" id="KW-1185">Reference proteome</keyword>
<gene>
    <name evidence="3" type="ORF">A4X03_0g8829</name>
    <name evidence="2" type="ORF">JKIAZH3_G817</name>
</gene>
<feature type="region of interest" description="Disordered" evidence="1">
    <location>
        <begin position="145"/>
        <end position="176"/>
    </location>
</feature>
<reference evidence="2" key="3">
    <citation type="submission" date="2020-10" db="EMBL/GenBank/DDBJ databases">
        <authorList>
            <person name="Sedaghatjoo S."/>
        </authorList>
    </citation>
    <scope>NUCLEOTIDE SEQUENCE</scope>
    <source>
        <strain evidence="2">AZH3</strain>
    </source>
</reference>
<dbReference type="Proteomes" id="UP000077671">
    <property type="component" value="Unassembled WGS sequence"/>
</dbReference>
<reference evidence="3" key="1">
    <citation type="submission" date="2016-04" db="EMBL/GenBank/DDBJ databases">
        <authorList>
            <person name="Nguyen H.D."/>
            <person name="Kesanakurti P."/>
            <person name="Cullis J."/>
            <person name="Levesque C.A."/>
            <person name="Hambleton S."/>
        </authorList>
    </citation>
    <scope>NUCLEOTIDE SEQUENCE</scope>
    <source>
        <strain evidence="3">DAOMC 238032</strain>
    </source>
</reference>
<evidence type="ECO:0000313" key="3">
    <source>
        <dbReference type="EMBL" id="KAE8238580.1"/>
    </source>
</evidence>
<dbReference type="AlphaFoldDB" id="A0A177UQ88"/>
<dbReference type="EMBL" id="CAJHJG010001729">
    <property type="protein sequence ID" value="CAD6914212.1"/>
    <property type="molecule type" value="Genomic_DNA"/>
</dbReference>